<dbReference type="SMART" id="SM00448">
    <property type="entry name" value="REC"/>
    <property type="match status" value="1"/>
</dbReference>
<dbReference type="STRING" id="1144750.SAMN05443431_10430"/>
<dbReference type="InterPro" id="IPR011006">
    <property type="entry name" value="CheY-like_superfamily"/>
</dbReference>
<proteinExistence type="predicted"/>
<name>A0A1I3N6B5_9FLAO</name>
<dbReference type="GO" id="GO:0000160">
    <property type="term" value="P:phosphorelay signal transduction system"/>
    <property type="evidence" value="ECO:0007669"/>
    <property type="project" value="InterPro"/>
</dbReference>
<keyword evidence="4" id="KW-1185">Reference proteome</keyword>
<dbReference type="PANTHER" id="PTHR44520">
    <property type="entry name" value="RESPONSE REGULATOR RCP1-RELATED"/>
    <property type="match status" value="1"/>
</dbReference>
<evidence type="ECO:0000313" key="3">
    <source>
        <dbReference type="EMBL" id="SFJ04742.1"/>
    </source>
</evidence>
<dbReference type="RefSeq" id="WP_090839028.1">
    <property type="nucleotide sequence ID" value="NZ_FORM01000004.1"/>
</dbReference>
<dbReference type="InterPro" id="IPR052893">
    <property type="entry name" value="TCS_response_regulator"/>
</dbReference>
<feature type="domain" description="Response regulatory" evidence="2">
    <location>
        <begin position="7"/>
        <end position="132"/>
    </location>
</feature>
<reference evidence="4" key="1">
    <citation type="submission" date="2016-10" db="EMBL/GenBank/DDBJ databases">
        <authorList>
            <person name="Varghese N."/>
            <person name="Submissions S."/>
        </authorList>
    </citation>
    <scope>NUCLEOTIDE SEQUENCE [LARGE SCALE GENOMIC DNA]</scope>
    <source>
        <strain evidence="4">DSM 28881</strain>
    </source>
</reference>
<protein>
    <submittedName>
        <fullName evidence="3">Response regulator receiver domain-containing protein</fullName>
    </submittedName>
</protein>
<dbReference type="InterPro" id="IPR001789">
    <property type="entry name" value="Sig_transdc_resp-reg_receiver"/>
</dbReference>
<keyword evidence="1" id="KW-0597">Phosphoprotein</keyword>
<dbReference type="Proteomes" id="UP000199559">
    <property type="component" value="Unassembled WGS sequence"/>
</dbReference>
<feature type="modified residue" description="4-aspartylphosphate" evidence="1">
    <location>
        <position position="64"/>
    </location>
</feature>
<evidence type="ECO:0000256" key="1">
    <source>
        <dbReference type="PROSITE-ProRule" id="PRU00169"/>
    </source>
</evidence>
<dbReference type="Gene3D" id="3.40.50.2300">
    <property type="match status" value="1"/>
</dbReference>
<accession>A0A1I3N6B5</accession>
<evidence type="ECO:0000259" key="2">
    <source>
        <dbReference type="PROSITE" id="PS50110"/>
    </source>
</evidence>
<dbReference type="SUPFAM" id="SSF52172">
    <property type="entry name" value="CheY-like"/>
    <property type="match status" value="1"/>
</dbReference>
<evidence type="ECO:0000313" key="4">
    <source>
        <dbReference type="Proteomes" id="UP000199559"/>
    </source>
</evidence>
<dbReference type="PANTHER" id="PTHR44520:SF2">
    <property type="entry name" value="RESPONSE REGULATOR RCP1"/>
    <property type="match status" value="1"/>
</dbReference>
<dbReference type="EMBL" id="FORM01000004">
    <property type="protein sequence ID" value="SFJ04742.1"/>
    <property type="molecule type" value="Genomic_DNA"/>
</dbReference>
<gene>
    <name evidence="3" type="ORF">SAMN05443431_10430</name>
</gene>
<dbReference type="AlphaFoldDB" id="A0A1I3N6B5"/>
<dbReference type="PROSITE" id="PS50110">
    <property type="entry name" value="RESPONSE_REGULATORY"/>
    <property type="match status" value="1"/>
</dbReference>
<dbReference type="Pfam" id="PF00072">
    <property type="entry name" value="Response_reg"/>
    <property type="match status" value="1"/>
</dbReference>
<sequence>MNNSLDLICIIDDDPIYTFAVRKLLKINNFSDNQLVFKNGKEALDGLITMQNKKDNLPDVILLDINMPIMDGWEFLEAFKISNFNKDIPIFITSSSVDNLDIRKATTNTLVNGYISKPLNNQSLQEIKRKCL</sequence>
<organism evidence="3 4">
    <name type="scientific">Olleya namhaensis</name>
    <dbReference type="NCBI Taxonomy" id="1144750"/>
    <lineage>
        <taxon>Bacteria</taxon>
        <taxon>Pseudomonadati</taxon>
        <taxon>Bacteroidota</taxon>
        <taxon>Flavobacteriia</taxon>
        <taxon>Flavobacteriales</taxon>
        <taxon>Flavobacteriaceae</taxon>
    </lineage>
</organism>